<feature type="compositionally biased region" description="Basic and acidic residues" evidence="13">
    <location>
        <begin position="104"/>
        <end position="119"/>
    </location>
</feature>
<keyword evidence="5" id="KW-0863">Zinc-finger</keyword>
<feature type="binding site" evidence="12">
    <location>
        <position position="193"/>
    </location>
    <ligand>
        <name>Zn(2+)</name>
        <dbReference type="ChEBI" id="CHEBI:29105"/>
        <label>1</label>
    </ligand>
</feature>
<dbReference type="GO" id="GO:0008270">
    <property type="term" value="F:zinc ion binding"/>
    <property type="evidence" value="ECO:0007669"/>
    <property type="project" value="UniProtKB-KW"/>
</dbReference>
<feature type="binding site" evidence="12">
    <location>
        <position position="166"/>
    </location>
    <ligand>
        <name>Zn(2+)</name>
        <dbReference type="ChEBI" id="CHEBI:29105"/>
        <label>1</label>
    </ligand>
</feature>
<evidence type="ECO:0008006" key="18">
    <source>
        <dbReference type="Google" id="ProtNLM"/>
    </source>
</evidence>
<evidence type="ECO:0000256" key="9">
    <source>
        <dbReference type="ARBA" id="ARBA00023163"/>
    </source>
</evidence>
<organism evidence="16 17">
    <name type="scientific">Pristionchus pacificus</name>
    <name type="common">Parasitic nematode worm</name>
    <dbReference type="NCBI Taxonomy" id="54126"/>
    <lineage>
        <taxon>Eukaryota</taxon>
        <taxon>Metazoa</taxon>
        <taxon>Ecdysozoa</taxon>
        <taxon>Nematoda</taxon>
        <taxon>Chromadorea</taxon>
        <taxon>Rhabditida</taxon>
        <taxon>Rhabditina</taxon>
        <taxon>Diplogasteromorpha</taxon>
        <taxon>Diplogasteroidea</taxon>
        <taxon>Neodiplogasteridae</taxon>
        <taxon>Pristionchus</taxon>
    </lineage>
</organism>
<dbReference type="SMART" id="SM01408">
    <property type="entry name" value="ING"/>
    <property type="match status" value="1"/>
</dbReference>
<dbReference type="FunFam" id="3.30.40.10:FF:000177">
    <property type="entry name" value="PHD finger protein ING"/>
    <property type="match status" value="1"/>
</dbReference>
<keyword evidence="17" id="KW-1185">Reference proteome</keyword>
<feature type="site" description="Histone H3K4me3 binding" evidence="11">
    <location>
        <position position="180"/>
    </location>
</feature>
<dbReference type="SUPFAM" id="SSF57903">
    <property type="entry name" value="FYVE/PHD zinc finger"/>
    <property type="match status" value="1"/>
</dbReference>
<feature type="site" description="Histone H3K4me3 binding" evidence="11">
    <location>
        <position position="176"/>
    </location>
</feature>
<dbReference type="CDD" id="cd16859">
    <property type="entry name" value="ING_ING4_5"/>
    <property type="match status" value="1"/>
</dbReference>
<evidence type="ECO:0000256" key="5">
    <source>
        <dbReference type="ARBA" id="ARBA00022771"/>
    </source>
</evidence>
<gene>
    <name evidence="16" type="primary">WBGene00106667</name>
</gene>
<feature type="binding site" evidence="12">
    <location>
        <position position="179"/>
    </location>
    <ligand>
        <name>Zn(2+)</name>
        <dbReference type="ChEBI" id="CHEBI:29105"/>
        <label>2</label>
    </ligand>
</feature>
<name>A0A8R1UB20_PRIPA</name>
<dbReference type="PANTHER" id="PTHR10333">
    <property type="entry name" value="INHIBITOR OF GROWTH PROTEIN"/>
    <property type="match status" value="1"/>
</dbReference>
<evidence type="ECO:0000256" key="6">
    <source>
        <dbReference type="ARBA" id="ARBA00022833"/>
    </source>
</evidence>
<feature type="site" description="Histone H3K4me3 binding" evidence="11">
    <location>
        <position position="188"/>
    </location>
</feature>
<feature type="domain" description="Inhibitor of growth protein N-terminal histone-binding" evidence="15">
    <location>
        <begin position="10"/>
        <end position="107"/>
    </location>
</feature>
<evidence type="ECO:0000256" key="11">
    <source>
        <dbReference type="PIRSR" id="PIRSR628651-50"/>
    </source>
</evidence>
<dbReference type="AlphaFoldDB" id="A0A8R1UB20"/>
<keyword evidence="4 12" id="KW-0479">Metal-binding</keyword>
<sequence>MDADKLMVVGVEEIDNLPKKIKETTQRLGEYDGICNDMLKNISKNMRGFAKSSKKMTTDQKRHHAAEIDKLFEEAEKIARKKVQIACDLYDSVDQDIAKMDEKNKKYEARSRKGWHSSDDEPSSSKGITRKKKKKRRKIRLDSESASMSDTRQNDMPVDPHEPFYCTCHQISFGEMVCCDNPDCKVEWFHFQCVGMISGPPRSVKWFCETCRPNFKQVQNQWNYEKNEPPTKTKKAKLRKAALLSP</sequence>
<dbReference type="SMART" id="SM00249">
    <property type="entry name" value="PHD"/>
    <property type="match status" value="1"/>
</dbReference>
<dbReference type="CDD" id="cd15505">
    <property type="entry name" value="PHD_ING"/>
    <property type="match status" value="1"/>
</dbReference>
<evidence type="ECO:0000259" key="15">
    <source>
        <dbReference type="SMART" id="SM01408"/>
    </source>
</evidence>
<dbReference type="Gene3D" id="6.10.140.1740">
    <property type="match status" value="1"/>
</dbReference>
<dbReference type="PANTHER" id="PTHR10333:SF103">
    <property type="entry name" value="INHIBITOR OF GROWTH PROTEIN 3"/>
    <property type="match status" value="1"/>
</dbReference>
<feature type="site" description="Histone H3K4me3 binding" evidence="11">
    <location>
        <position position="165"/>
    </location>
</feature>
<evidence type="ECO:0000256" key="7">
    <source>
        <dbReference type="ARBA" id="ARBA00022853"/>
    </source>
</evidence>
<feature type="binding site" evidence="12">
    <location>
        <position position="190"/>
    </location>
    <ligand>
        <name>Zn(2+)</name>
        <dbReference type="ChEBI" id="CHEBI:29105"/>
        <label>1</label>
    </ligand>
</feature>
<evidence type="ECO:0000256" key="8">
    <source>
        <dbReference type="ARBA" id="ARBA00023015"/>
    </source>
</evidence>
<evidence type="ECO:0000256" key="3">
    <source>
        <dbReference type="ARBA" id="ARBA00022604"/>
    </source>
</evidence>
<feature type="binding site" evidence="12">
    <location>
        <position position="184"/>
    </location>
    <ligand>
        <name>Zn(2+)</name>
        <dbReference type="ChEBI" id="CHEBI:29105"/>
        <label>2</label>
    </ligand>
</feature>
<feature type="region of interest" description="Disordered" evidence="13">
    <location>
        <begin position="104"/>
        <end position="156"/>
    </location>
</feature>
<feature type="binding site" evidence="12">
    <location>
        <position position="168"/>
    </location>
    <ligand>
        <name>Zn(2+)</name>
        <dbReference type="ChEBI" id="CHEBI:29105"/>
        <label>1</label>
    </ligand>
</feature>
<dbReference type="GO" id="GO:0006325">
    <property type="term" value="P:chromatin organization"/>
    <property type="evidence" value="ECO:0007669"/>
    <property type="project" value="UniProtKB-KW"/>
</dbReference>
<dbReference type="Pfam" id="PF12998">
    <property type="entry name" value="ING"/>
    <property type="match status" value="1"/>
</dbReference>
<keyword evidence="3" id="KW-0341">Growth regulation</keyword>
<evidence type="ECO:0000313" key="16">
    <source>
        <dbReference type="EnsemblMetazoa" id="PPA17113.1"/>
    </source>
</evidence>
<dbReference type="InterPro" id="IPR028651">
    <property type="entry name" value="ING_fam"/>
</dbReference>
<keyword evidence="10" id="KW-0539">Nucleus</keyword>
<comment type="subcellular location">
    <subcellularLocation>
        <location evidence="1">Nucleus</location>
    </subcellularLocation>
</comment>
<keyword evidence="7" id="KW-0156">Chromatin regulator</keyword>
<reference evidence="16" key="2">
    <citation type="submission" date="2022-06" db="UniProtKB">
        <authorList>
            <consortium name="EnsemblMetazoa"/>
        </authorList>
    </citation>
    <scope>IDENTIFICATION</scope>
    <source>
        <strain evidence="16">PS312</strain>
    </source>
</reference>
<dbReference type="Proteomes" id="UP000005239">
    <property type="component" value="Unassembled WGS sequence"/>
</dbReference>
<dbReference type="InterPro" id="IPR024610">
    <property type="entry name" value="ING_N_histone-binding"/>
</dbReference>
<protein>
    <recommendedName>
        <fullName evidence="18">PHD finger motif containing protein</fullName>
    </recommendedName>
</protein>
<dbReference type="InterPro" id="IPR013083">
    <property type="entry name" value="Znf_RING/FYVE/PHD"/>
</dbReference>
<keyword evidence="9" id="KW-0804">Transcription</keyword>
<evidence type="ECO:0000256" key="12">
    <source>
        <dbReference type="PIRSR" id="PIRSR628651-51"/>
    </source>
</evidence>
<dbReference type="InterPro" id="IPR019786">
    <property type="entry name" value="Zinc_finger_PHD-type_CS"/>
</dbReference>
<accession>A0A8R1UB20</accession>
<keyword evidence="6 12" id="KW-0862">Zinc</keyword>
<evidence type="ECO:0000313" key="17">
    <source>
        <dbReference type="Proteomes" id="UP000005239"/>
    </source>
</evidence>
<evidence type="ECO:0000256" key="10">
    <source>
        <dbReference type="ARBA" id="ARBA00023242"/>
    </source>
</evidence>
<dbReference type="GO" id="GO:0035267">
    <property type="term" value="C:NuA4 histone acetyltransferase complex"/>
    <property type="evidence" value="ECO:0000318"/>
    <property type="project" value="GO_Central"/>
</dbReference>
<evidence type="ECO:0000256" key="1">
    <source>
        <dbReference type="ARBA" id="ARBA00004123"/>
    </source>
</evidence>
<reference evidence="17" key="1">
    <citation type="journal article" date="2008" name="Nat. Genet.">
        <title>The Pristionchus pacificus genome provides a unique perspective on nematode lifestyle and parasitism.</title>
        <authorList>
            <person name="Dieterich C."/>
            <person name="Clifton S.W."/>
            <person name="Schuster L.N."/>
            <person name="Chinwalla A."/>
            <person name="Delehaunty K."/>
            <person name="Dinkelacker I."/>
            <person name="Fulton L."/>
            <person name="Fulton R."/>
            <person name="Godfrey J."/>
            <person name="Minx P."/>
            <person name="Mitreva M."/>
            <person name="Roeseler W."/>
            <person name="Tian H."/>
            <person name="Witte H."/>
            <person name="Yang S.P."/>
            <person name="Wilson R.K."/>
            <person name="Sommer R.J."/>
        </authorList>
    </citation>
    <scope>NUCLEOTIDE SEQUENCE [LARGE SCALE GENOMIC DNA]</scope>
    <source>
        <strain evidence="17">PS312</strain>
    </source>
</reference>
<proteinExistence type="inferred from homology"/>
<dbReference type="PROSITE" id="PS01359">
    <property type="entry name" value="ZF_PHD_1"/>
    <property type="match status" value="1"/>
</dbReference>
<feature type="binding site" evidence="12">
    <location>
        <position position="211"/>
    </location>
    <ligand>
        <name>Zn(2+)</name>
        <dbReference type="ChEBI" id="CHEBI:29105"/>
        <label>2</label>
    </ligand>
</feature>
<evidence type="ECO:0000259" key="14">
    <source>
        <dbReference type="SMART" id="SM00249"/>
    </source>
</evidence>
<dbReference type="InterPro" id="IPR001965">
    <property type="entry name" value="Znf_PHD"/>
</dbReference>
<dbReference type="GO" id="GO:0005634">
    <property type="term" value="C:nucleus"/>
    <property type="evidence" value="ECO:0007669"/>
    <property type="project" value="UniProtKB-SubCell"/>
</dbReference>
<feature type="region of interest" description="Disordered" evidence="13">
    <location>
        <begin position="226"/>
        <end position="246"/>
    </location>
</feature>
<comment type="similarity">
    <text evidence="2">Belongs to the ING family.</text>
</comment>
<feature type="compositionally biased region" description="Basic residues" evidence="13">
    <location>
        <begin position="128"/>
        <end position="139"/>
    </location>
</feature>
<evidence type="ECO:0000256" key="13">
    <source>
        <dbReference type="SAM" id="MobiDB-lite"/>
    </source>
</evidence>
<dbReference type="EnsemblMetazoa" id="PPA17113.1">
    <property type="protein sequence ID" value="PPA17113.1"/>
    <property type="gene ID" value="WBGene00106667"/>
</dbReference>
<feature type="domain" description="Zinc finger PHD-type" evidence="14">
    <location>
        <begin position="165"/>
        <end position="212"/>
    </location>
</feature>
<dbReference type="InterPro" id="IPR011011">
    <property type="entry name" value="Znf_FYVE_PHD"/>
</dbReference>
<dbReference type="Gene3D" id="3.30.40.10">
    <property type="entry name" value="Zinc/RING finger domain, C3HC4 (zinc finger)"/>
    <property type="match status" value="1"/>
</dbReference>
<evidence type="ECO:0000256" key="4">
    <source>
        <dbReference type="ARBA" id="ARBA00022723"/>
    </source>
</evidence>
<keyword evidence="8" id="KW-0805">Transcription regulation</keyword>
<feature type="binding site" evidence="12">
    <location>
        <position position="208"/>
    </location>
    <ligand>
        <name>Zn(2+)</name>
        <dbReference type="ChEBI" id="CHEBI:29105"/>
        <label>2</label>
    </ligand>
</feature>
<evidence type="ECO:0000256" key="2">
    <source>
        <dbReference type="ARBA" id="ARBA00010210"/>
    </source>
</evidence>